<organism evidence="8">
    <name type="scientific">Oceaniferula spumae</name>
    <dbReference type="NCBI Taxonomy" id="2979115"/>
    <lineage>
        <taxon>Bacteria</taxon>
        <taxon>Pseudomonadati</taxon>
        <taxon>Verrucomicrobiota</taxon>
        <taxon>Verrucomicrobiia</taxon>
        <taxon>Verrucomicrobiales</taxon>
        <taxon>Verrucomicrobiaceae</taxon>
        <taxon>Oceaniferula</taxon>
    </lineage>
</organism>
<sequence length="178" mass="20903">MADLARQQSEAWKGWLREHGPRLLLYARQRSASREDAEDMIQNALVRLWHYQEERDHVPPDLPLAYSVLRFVAMDYGKKQGRKKRKEEAIIFLHDQDDHWLDTSAEEDEESELLREAVDSLGEKLREVVTLKIWGDLTFKQIAESMAISANTAASRYRYALEQLERKLETLKQIRYGS</sequence>
<dbReference type="SUPFAM" id="SSF88946">
    <property type="entry name" value="Sigma2 domain of RNA polymerase sigma factors"/>
    <property type="match status" value="1"/>
</dbReference>
<dbReference type="PANTHER" id="PTHR43133">
    <property type="entry name" value="RNA POLYMERASE ECF-TYPE SIGMA FACTO"/>
    <property type="match status" value="1"/>
</dbReference>
<evidence type="ECO:0000256" key="5">
    <source>
        <dbReference type="ARBA" id="ARBA00023163"/>
    </source>
</evidence>
<keyword evidence="3" id="KW-0731">Sigma factor</keyword>
<dbReference type="Gene3D" id="1.10.1740.10">
    <property type="match status" value="1"/>
</dbReference>
<evidence type="ECO:0000256" key="4">
    <source>
        <dbReference type="ARBA" id="ARBA00023125"/>
    </source>
</evidence>
<keyword evidence="4" id="KW-0238">DNA-binding</keyword>
<dbReference type="Pfam" id="PF08281">
    <property type="entry name" value="Sigma70_r4_2"/>
    <property type="match status" value="1"/>
</dbReference>
<dbReference type="InterPro" id="IPR013249">
    <property type="entry name" value="RNA_pol_sigma70_r4_t2"/>
</dbReference>
<evidence type="ECO:0000313" key="8">
    <source>
        <dbReference type="EMBL" id="BDS05680.1"/>
    </source>
</evidence>
<evidence type="ECO:0000256" key="1">
    <source>
        <dbReference type="ARBA" id="ARBA00010641"/>
    </source>
</evidence>
<dbReference type="GO" id="GO:0016987">
    <property type="term" value="F:sigma factor activity"/>
    <property type="evidence" value="ECO:0007669"/>
    <property type="project" value="UniProtKB-KW"/>
</dbReference>
<evidence type="ECO:0000256" key="3">
    <source>
        <dbReference type="ARBA" id="ARBA00023082"/>
    </source>
</evidence>
<dbReference type="EMBL" id="AP026866">
    <property type="protein sequence ID" value="BDS05680.1"/>
    <property type="molecule type" value="Genomic_DNA"/>
</dbReference>
<evidence type="ECO:0000259" key="7">
    <source>
        <dbReference type="Pfam" id="PF08281"/>
    </source>
</evidence>
<dbReference type="GO" id="GO:0006352">
    <property type="term" value="P:DNA-templated transcription initiation"/>
    <property type="evidence" value="ECO:0007669"/>
    <property type="project" value="InterPro"/>
</dbReference>
<feature type="domain" description="RNA polymerase sigma-70 region 2" evidence="6">
    <location>
        <begin position="17"/>
        <end position="82"/>
    </location>
</feature>
<feature type="domain" description="RNA polymerase sigma factor 70 region 4 type 2" evidence="7">
    <location>
        <begin position="112"/>
        <end position="164"/>
    </location>
</feature>
<protein>
    <recommendedName>
        <fullName evidence="9">Sigma-70 family RNA polymerase sigma factor</fullName>
    </recommendedName>
</protein>
<evidence type="ECO:0008006" key="9">
    <source>
        <dbReference type="Google" id="ProtNLM"/>
    </source>
</evidence>
<dbReference type="NCBIfam" id="TIGR02937">
    <property type="entry name" value="sigma70-ECF"/>
    <property type="match status" value="1"/>
</dbReference>
<dbReference type="GO" id="GO:0003677">
    <property type="term" value="F:DNA binding"/>
    <property type="evidence" value="ECO:0007669"/>
    <property type="project" value="UniProtKB-KW"/>
</dbReference>
<dbReference type="InterPro" id="IPR036388">
    <property type="entry name" value="WH-like_DNA-bd_sf"/>
</dbReference>
<keyword evidence="2" id="KW-0805">Transcription regulation</keyword>
<dbReference type="InterPro" id="IPR039425">
    <property type="entry name" value="RNA_pol_sigma-70-like"/>
</dbReference>
<evidence type="ECO:0000259" key="6">
    <source>
        <dbReference type="Pfam" id="PF04542"/>
    </source>
</evidence>
<dbReference type="InterPro" id="IPR007627">
    <property type="entry name" value="RNA_pol_sigma70_r2"/>
</dbReference>
<dbReference type="KEGG" id="osu:NT6N_07200"/>
<accession>A0AAT9FI63</accession>
<reference evidence="8" key="1">
    <citation type="submission" date="2024-07" db="EMBL/GenBank/DDBJ databases">
        <title>Complete genome sequence of Verrucomicrobiaceae bacterium NT6N.</title>
        <authorList>
            <person name="Huang C."/>
            <person name="Takami H."/>
            <person name="Hamasaki K."/>
        </authorList>
    </citation>
    <scope>NUCLEOTIDE SEQUENCE</scope>
    <source>
        <strain evidence="8">NT6N</strain>
    </source>
</reference>
<dbReference type="Pfam" id="PF04542">
    <property type="entry name" value="Sigma70_r2"/>
    <property type="match status" value="1"/>
</dbReference>
<proteinExistence type="inferred from homology"/>
<evidence type="ECO:0000256" key="2">
    <source>
        <dbReference type="ARBA" id="ARBA00023015"/>
    </source>
</evidence>
<keyword evidence="5" id="KW-0804">Transcription</keyword>
<dbReference type="InterPro" id="IPR014284">
    <property type="entry name" value="RNA_pol_sigma-70_dom"/>
</dbReference>
<gene>
    <name evidence="8" type="ORF">NT6N_07200</name>
</gene>
<dbReference type="PANTHER" id="PTHR43133:SF8">
    <property type="entry name" value="RNA POLYMERASE SIGMA FACTOR HI_1459-RELATED"/>
    <property type="match status" value="1"/>
</dbReference>
<comment type="similarity">
    <text evidence="1">Belongs to the sigma-70 factor family. ECF subfamily.</text>
</comment>
<dbReference type="AlphaFoldDB" id="A0AAT9FI63"/>
<dbReference type="InterPro" id="IPR013325">
    <property type="entry name" value="RNA_pol_sigma_r2"/>
</dbReference>
<dbReference type="Gene3D" id="1.10.10.10">
    <property type="entry name" value="Winged helix-like DNA-binding domain superfamily/Winged helix DNA-binding domain"/>
    <property type="match status" value="1"/>
</dbReference>
<dbReference type="SUPFAM" id="SSF88659">
    <property type="entry name" value="Sigma3 and sigma4 domains of RNA polymerase sigma factors"/>
    <property type="match status" value="1"/>
</dbReference>
<dbReference type="InterPro" id="IPR013324">
    <property type="entry name" value="RNA_pol_sigma_r3/r4-like"/>
</dbReference>
<name>A0AAT9FI63_9BACT</name>